<dbReference type="EMBL" id="NOJZ02000014">
    <property type="protein sequence ID" value="RDY23322.1"/>
    <property type="molecule type" value="Genomic_DNA"/>
</dbReference>
<sequence>MFNLKKHKSKDNYELYEVDIDNKVYFLGDKENYKKNIQDLIDNLEGLLFDSIVFIFGIDSGEYINELENNICSYNKVIIIEPNKEIYESHKEIISKDNIKLILYDEEVIENFLKGLINYKNFNRLFVHSFGNYENVYKEEYKKFIEILDNRYLVAMSTLGLDNMFRKIFFENMISNLSQLNNSSPLNSYIECNNNIPAIIVSAGPSLDENIQTMLKYKDYLDKFFIIAGNRTMGTLIENEIIPNLVISVDPAQINYDMMKKYLNSDVPFAFYEYSNKDLVKEYKGEKIYISQLFSRTIEDLKNLTGTYTGGSVAHICIDTARLMGCNPIILVGQDCALTYDKHHSDNATFDIDKNPGELEKILVKDVYGNEIKTTLSLNFFKMKIEEYIKIIQQQNDVKFINASYGADIIGAPHKELEEVITSINFSKCVKKLVPDKSISIDSSEIVKSILQHINKFIYKSDECINLCNKLLNSKAKESLMDMKEDDINLQQFLYIMEIIDEFEYSTISYYLGSYLTKFLFDIRQKYFEMTAKDYDQLTSNFKYQCSTFLNYFKELKTMLEEVKEVFLKVSQNVN</sequence>
<dbReference type="Proteomes" id="UP000243494">
    <property type="component" value="Unassembled WGS sequence"/>
</dbReference>
<dbReference type="PANTHER" id="PTHR41786:SF1">
    <property type="entry name" value="6-HYDROXYMETHYLPTERIN DIPHOSPHOKINASE MPTE-LIKE DOMAIN-CONTAINING PROTEIN"/>
    <property type="match status" value="1"/>
</dbReference>
<dbReference type="InterPro" id="IPR002826">
    <property type="entry name" value="MptE-like"/>
</dbReference>
<comment type="caution">
    <text evidence="2">The sequence shown here is derived from an EMBL/GenBank/DDBJ whole genome shotgun (WGS) entry which is preliminary data.</text>
</comment>
<keyword evidence="3" id="KW-1185">Reference proteome</keyword>
<feature type="domain" description="6-hydroxymethylpterin diphosphokinase MptE-like" evidence="1">
    <location>
        <begin position="171"/>
        <end position="339"/>
    </location>
</feature>
<evidence type="ECO:0000313" key="2">
    <source>
        <dbReference type="EMBL" id="RDY23322.1"/>
    </source>
</evidence>
<name>A0A371IS61_9FIRM</name>
<protein>
    <submittedName>
        <fullName evidence="2">DUF115 domain-containing protein</fullName>
    </submittedName>
</protein>
<evidence type="ECO:0000313" key="3">
    <source>
        <dbReference type="Proteomes" id="UP000243494"/>
    </source>
</evidence>
<accession>A0A371IS61</accession>
<gene>
    <name evidence="2" type="ORF">CHF27_008730</name>
</gene>
<proteinExistence type="predicted"/>
<dbReference type="OrthoDB" id="5291305at2"/>
<dbReference type="Pfam" id="PF01973">
    <property type="entry name" value="MptE-like"/>
    <property type="match status" value="1"/>
</dbReference>
<dbReference type="PANTHER" id="PTHR41786">
    <property type="entry name" value="MOTILITY ACCESSORY FACTOR MAF"/>
    <property type="match status" value="1"/>
</dbReference>
<dbReference type="RefSeq" id="WP_095406889.1">
    <property type="nucleotide sequence ID" value="NZ_NOJZ02000014.1"/>
</dbReference>
<organism evidence="2 3">
    <name type="scientific">Romboutsia maritimum</name>
    <dbReference type="NCBI Taxonomy" id="2020948"/>
    <lineage>
        <taxon>Bacteria</taxon>
        <taxon>Bacillati</taxon>
        <taxon>Bacillota</taxon>
        <taxon>Clostridia</taxon>
        <taxon>Peptostreptococcales</taxon>
        <taxon>Peptostreptococcaceae</taxon>
        <taxon>Romboutsia</taxon>
    </lineage>
</organism>
<dbReference type="AlphaFoldDB" id="A0A371IS61"/>
<reference evidence="2 3" key="1">
    <citation type="journal article" date="2017" name="Genome Announc.">
        <title>Draft Genome Sequence of Romboutsia maritimum sp. nov. Strain CCRI-22766(T), Isolated from Coastal Estuarine Mud.</title>
        <authorList>
            <person name="Maheux A.F."/>
            <person name="Boudreau D.K."/>
            <person name="Berube E."/>
            <person name="Boissinot M."/>
            <person name="Raymond F."/>
            <person name="Brodeur S."/>
            <person name="Corbeil J."/>
            <person name="Brightwell G."/>
            <person name="Broda D."/>
            <person name="Omar R.F."/>
            <person name="Bergeron M.G."/>
        </authorList>
    </citation>
    <scope>NUCLEOTIDE SEQUENCE [LARGE SCALE GENOMIC DNA]</scope>
    <source>
        <strain evidence="2 3">CCRI-22766</strain>
    </source>
</reference>
<evidence type="ECO:0000259" key="1">
    <source>
        <dbReference type="Pfam" id="PF01973"/>
    </source>
</evidence>